<evidence type="ECO:0000256" key="1">
    <source>
        <dbReference type="ARBA" id="ARBA00022714"/>
    </source>
</evidence>
<evidence type="ECO:0000256" key="6">
    <source>
        <dbReference type="ARBA" id="ARBA00023075"/>
    </source>
</evidence>
<keyword evidence="4" id="KW-0408">Iron</keyword>
<evidence type="ECO:0000313" key="8">
    <source>
        <dbReference type="EMBL" id="AWB65449.1"/>
    </source>
</evidence>
<dbReference type="InterPro" id="IPR036010">
    <property type="entry name" value="2Fe-2S_ferredoxin-like_sf"/>
</dbReference>
<dbReference type="PANTHER" id="PTHR44379:SF2">
    <property type="entry name" value="BLR6218 PROTEIN"/>
    <property type="match status" value="1"/>
</dbReference>
<dbReference type="Gene3D" id="1.10.150.120">
    <property type="entry name" value="[2Fe-2S]-binding domain"/>
    <property type="match status" value="1"/>
</dbReference>
<proteinExistence type="predicted"/>
<organism evidence="8 9">
    <name type="scientific">Saccharobesus litoralis</name>
    <dbReference type="NCBI Taxonomy" id="2172099"/>
    <lineage>
        <taxon>Bacteria</taxon>
        <taxon>Pseudomonadati</taxon>
        <taxon>Pseudomonadota</taxon>
        <taxon>Gammaproteobacteria</taxon>
        <taxon>Alteromonadales</taxon>
        <taxon>Alteromonadaceae</taxon>
        <taxon>Saccharobesus</taxon>
    </lineage>
</organism>
<dbReference type="SUPFAM" id="SSF54292">
    <property type="entry name" value="2Fe-2S ferredoxin-like"/>
    <property type="match status" value="1"/>
</dbReference>
<dbReference type="CDD" id="cd00207">
    <property type="entry name" value="fer2"/>
    <property type="match status" value="1"/>
</dbReference>
<dbReference type="AlphaFoldDB" id="A0A2S0VMQ1"/>
<dbReference type="InterPro" id="IPR002888">
    <property type="entry name" value="2Fe-2S-bd"/>
</dbReference>
<dbReference type="InterPro" id="IPR051452">
    <property type="entry name" value="Diverse_Oxidoreductases"/>
</dbReference>
<name>A0A2S0VMQ1_9ALTE</name>
<dbReference type="KEGG" id="cate:C2869_02915"/>
<dbReference type="PROSITE" id="PS51085">
    <property type="entry name" value="2FE2S_FER_2"/>
    <property type="match status" value="1"/>
</dbReference>
<dbReference type="InterPro" id="IPR006058">
    <property type="entry name" value="2Fe2S_fd_BS"/>
</dbReference>
<evidence type="ECO:0000256" key="4">
    <source>
        <dbReference type="ARBA" id="ARBA00023004"/>
    </source>
</evidence>
<evidence type="ECO:0000313" key="9">
    <source>
        <dbReference type="Proteomes" id="UP000244441"/>
    </source>
</evidence>
<keyword evidence="6" id="KW-0830">Ubiquinone</keyword>
<dbReference type="PANTHER" id="PTHR44379">
    <property type="entry name" value="OXIDOREDUCTASE WITH IRON-SULFUR SUBUNIT"/>
    <property type="match status" value="1"/>
</dbReference>
<dbReference type="PROSITE" id="PS00197">
    <property type="entry name" value="2FE2S_FER_1"/>
    <property type="match status" value="1"/>
</dbReference>
<dbReference type="InterPro" id="IPR012675">
    <property type="entry name" value="Beta-grasp_dom_sf"/>
</dbReference>
<evidence type="ECO:0000259" key="7">
    <source>
        <dbReference type="PROSITE" id="PS51085"/>
    </source>
</evidence>
<dbReference type="GO" id="GO:0016491">
    <property type="term" value="F:oxidoreductase activity"/>
    <property type="evidence" value="ECO:0007669"/>
    <property type="project" value="UniProtKB-KW"/>
</dbReference>
<dbReference type="RefSeq" id="WP_108601525.1">
    <property type="nucleotide sequence ID" value="NZ_CP026604.1"/>
</dbReference>
<keyword evidence="3" id="KW-0560">Oxidoreductase</keyword>
<keyword evidence="5" id="KW-0411">Iron-sulfur</keyword>
<evidence type="ECO:0000256" key="5">
    <source>
        <dbReference type="ARBA" id="ARBA00023014"/>
    </source>
</evidence>
<dbReference type="GO" id="GO:0046872">
    <property type="term" value="F:metal ion binding"/>
    <property type="evidence" value="ECO:0007669"/>
    <property type="project" value="UniProtKB-KW"/>
</dbReference>
<dbReference type="Proteomes" id="UP000244441">
    <property type="component" value="Chromosome"/>
</dbReference>
<keyword evidence="9" id="KW-1185">Reference proteome</keyword>
<dbReference type="Pfam" id="PF01799">
    <property type="entry name" value="Fer2_2"/>
    <property type="match status" value="1"/>
</dbReference>
<evidence type="ECO:0000256" key="3">
    <source>
        <dbReference type="ARBA" id="ARBA00023002"/>
    </source>
</evidence>
<dbReference type="OrthoDB" id="9775084at2"/>
<keyword evidence="1" id="KW-0001">2Fe-2S</keyword>
<keyword evidence="2" id="KW-0479">Metal-binding</keyword>
<protein>
    <submittedName>
        <fullName evidence="8">(2Fe-2S)-binding protein</fullName>
    </submittedName>
</protein>
<dbReference type="InterPro" id="IPR036884">
    <property type="entry name" value="2Fe-2S-bd_dom_sf"/>
</dbReference>
<reference evidence="8 9" key="1">
    <citation type="submission" date="2018-01" db="EMBL/GenBank/DDBJ databases">
        <title>Genome sequence of a Cantenovulum-like bacteria.</title>
        <authorList>
            <person name="Tan W.R."/>
            <person name="Lau N.-S."/>
            <person name="Go F."/>
            <person name="Amirul A.-A.A."/>
        </authorList>
    </citation>
    <scope>NUCLEOTIDE SEQUENCE [LARGE SCALE GENOMIC DNA]</scope>
    <source>
        <strain evidence="8 9">CCB-QB4</strain>
    </source>
</reference>
<evidence type="ECO:0000256" key="2">
    <source>
        <dbReference type="ARBA" id="ARBA00022723"/>
    </source>
</evidence>
<dbReference type="Gene3D" id="3.10.20.30">
    <property type="match status" value="1"/>
</dbReference>
<dbReference type="GO" id="GO:0051537">
    <property type="term" value="F:2 iron, 2 sulfur cluster binding"/>
    <property type="evidence" value="ECO:0007669"/>
    <property type="project" value="UniProtKB-KW"/>
</dbReference>
<gene>
    <name evidence="8" type="ORF">C2869_02915</name>
</gene>
<sequence>MPNTININGQNIAIDVDENMPLLWFLRDTLEKTGTKFGCGMGVCGACTVLVDGQATRSCIMPLSALTNKSVITIEGLSAKGDHPLQKAWIAHNVPQCGYCQAGQIMNAASLLNSNPSPSDSEIDTAMAGNICRCGTYQRIKQAIKAASDESQIIQTKQEL</sequence>
<dbReference type="FunFam" id="1.10.150.120:FF:000003">
    <property type="entry name" value="Carbon monoxide dehydrogenase, small subunit"/>
    <property type="match status" value="1"/>
</dbReference>
<feature type="domain" description="2Fe-2S ferredoxin-type" evidence="7">
    <location>
        <begin position="1"/>
        <end position="77"/>
    </location>
</feature>
<dbReference type="InterPro" id="IPR001041">
    <property type="entry name" value="2Fe-2S_ferredoxin-type"/>
</dbReference>
<dbReference type="Pfam" id="PF00111">
    <property type="entry name" value="Fer2"/>
    <property type="match status" value="1"/>
</dbReference>
<accession>A0A2S0VMQ1</accession>
<dbReference type="SUPFAM" id="SSF47741">
    <property type="entry name" value="CO dehydrogenase ISP C-domain like"/>
    <property type="match status" value="1"/>
</dbReference>
<dbReference type="EMBL" id="CP026604">
    <property type="protein sequence ID" value="AWB65449.1"/>
    <property type="molecule type" value="Genomic_DNA"/>
</dbReference>